<proteinExistence type="predicted"/>
<gene>
    <name evidence="4" type="primary">fxsT</name>
    <name evidence="4" type="ORF">OHU17_08795</name>
</gene>
<feature type="compositionally biased region" description="Low complexity" evidence="1">
    <location>
        <begin position="90"/>
        <end position="111"/>
    </location>
</feature>
<feature type="domain" description="DUF7779" evidence="3">
    <location>
        <begin position="950"/>
        <end position="1037"/>
    </location>
</feature>
<feature type="domain" description="NB-ARC" evidence="2">
    <location>
        <begin position="716"/>
        <end position="874"/>
    </location>
</feature>
<dbReference type="Gene3D" id="1.25.40.10">
    <property type="entry name" value="Tetratricopeptide repeat domain"/>
    <property type="match status" value="2"/>
</dbReference>
<feature type="region of interest" description="Disordered" evidence="1">
    <location>
        <begin position="614"/>
        <end position="690"/>
    </location>
</feature>
<dbReference type="PANTHER" id="PTHR46082">
    <property type="entry name" value="ATP/GTP-BINDING PROTEIN-RELATED"/>
    <property type="match status" value="1"/>
</dbReference>
<evidence type="ECO:0000256" key="1">
    <source>
        <dbReference type="SAM" id="MobiDB-lite"/>
    </source>
</evidence>
<dbReference type="NCBIfam" id="NF040586">
    <property type="entry name" value="FxSxx_TPR"/>
    <property type="match status" value="1"/>
</dbReference>
<dbReference type="SUPFAM" id="SSF52540">
    <property type="entry name" value="P-loop containing nucleoside triphosphate hydrolases"/>
    <property type="match status" value="1"/>
</dbReference>
<protein>
    <submittedName>
        <fullName evidence="4">FxSxx-COOH system tetratricopeptide repeat protein</fullName>
    </submittedName>
</protein>
<feature type="compositionally biased region" description="Low complexity" evidence="1">
    <location>
        <begin position="614"/>
        <end position="629"/>
    </location>
</feature>
<dbReference type="InterPro" id="IPR047738">
    <property type="entry name" value="SAV_2336-like_N"/>
</dbReference>
<dbReference type="RefSeq" id="WP_328775663.1">
    <property type="nucleotide sequence ID" value="NZ_CP108057.1"/>
</dbReference>
<evidence type="ECO:0000259" key="3">
    <source>
        <dbReference type="Pfam" id="PF25000"/>
    </source>
</evidence>
<dbReference type="InterPro" id="IPR027417">
    <property type="entry name" value="P-loop_NTPase"/>
</dbReference>
<evidence type="ECO:0000313" key="4">
    <source>
        <dbReference type="EMBL" id="WUO45925.1"/>
    </source>
</evidence>
<organism evidence="4 5">
    <name type="scientific">Streptomyces goshikiensis</name>
    <dbReference type="NCBI Taxonomy" id="1942"/>
    <lineage>
        <taxon>Bacteria</taxon>
        <taxon>Bacillati</taxon>
        <taxon>Actinomycetota</taxon>
        <taxon>Actinomycetes</taxon>
        <taxon>Kitasatosporales</taxon>
        <taxon>Streptomycetaceae</taxon>
        <taxon>Streptomyces</taxon>
    </lineage>
</organism>
<dbReference type="Pfam" id="PF13374">
    <property type="entry name" value="TPR_10"/>
    <property type="match status" value="2"/>
</dbReference>
<accession>A0ABZ1RGJ1</accession>
<dbReference type="Gene3D" id="3.40.50.300">
    <property type="entry name" value="P-loop containing nucleotide triphosphate hydrolases"/>
    <property type="match status" value="1"/>
</dbReference>
<dbReference type="Pfam" id="PF13424">
    <property type="entry name" value="TPR_12"/>
    <property type="match status" value="2"/>
</dbReference>
<dbReference type="InterPro" id="IPR053137">
    <property type="entry name" value="NLR-like"/>
</dbReference>
<evidence type="ECO:0000259" key="2">
    <source>
        <dbReference type="Pfam" id="PF00931"/>
    </source>
</evidence>
<dbReference type="InterPro" id="IPR056681">
    <property type="entry name" value="DUF7779"/>
</dbReference>
<dbReference type="PANTHER" id="PTHR46082:SF6">
    <property type="entry name" value="AAA+ ATPASE DOMAIN-CONTAINING PROTEIN-RELATED"/>
    <property type="match status" value="1"/>
</dbReference>
<dbReference type="Pfam" id="PF00931">
    <property type="entry name" value="NB-ARC"/>
    <property type="match status" value="1"/>
</dbReference>
<dbReference type="EMBL" id="CP108057">
    <property type="protein sequence ID" value="WUO45925.1"/>
    <property type="molecule type" value="Genomic_DNA"/>
</dbReference>
<name>A0ABZ1RGJ1_9ACTN</name>
<reference evidence="4" key="1">
    <citation type="submission" date="2022-10" db="EMBL/GenBank/DDBJ databases">
        <title>The complete genomes of actinobacterial strains from the NBC collection.</title>
        <authorList>
            <person name="Joergensen T.S."/>
            <person name="Alvarez Arevalo M."/>
            <person name="Sterndorff E.B."/>
            <person name="Faurdal D."/>
            <person name="Vuksanovic O."/>
            <person name="Mourched A.-S."/>
            <person name="Charusanti P."/>
            <person name="Shaw S."/>
            <person name="Blin K."/>
            <person name="Weber T."/>
        </authorList>
    </citation>
    <scope>NUCLEOTIDE SEQUENCE</scope>
    <source>
        <strain evidence="4">NBC_00283</strain>
    </source>
</reference>
<feature type="region of interest" description="Disordered" evidence="1">
    <location>
        <begin position="1"/>
        <end position="147"/>
    </location>
</feature>
<evidence type="ECO:0000313" key="5">
    <source>
        <dbReference type="Proteomes" id="UP001432075"/>
    </source>
</evidence>
<dbReference type="SUPFAM" id="SSF48452">
    <property type="entry name" value="TPR-like"/>
    <property type="match status" value="3"/>
</dbReference>
<feature type="compositionally biased region" description="Low complexity" evidence="1">
    <location>
        <begin position="45"/>
        <end position="58"/>
    </location>
</feature>
<dbReference type="InterPro" id="IPR002182">
    <property type="entry name" value="NB-ARC"/>
</dbReference>
<feature type="compositionally biased region" description="Basic and acidic residues" evidence="1">
    <location>
        <begin position="1"/>
        <end position="11"/>
    </location>
</feature>
<dbReference type="NCBIfam" id="NF041121">
    <property type="entry name" value="SAV_2336_NTERM"/>
    <property type="match status" value="1"/>
</dbReference>
<sequence length="1523" mass="163735">MDGSPRERAPDARAVADGPSADRPFTDGPFTGRPFTDGPAWQEIADAVWLAAARAAATPAPPPDPPVAEEPRAPQERRPRDEERAGVPQGADGAGATPPGAPGDGPTAEGASPPPLGPDPAHALAAMPPSGADEDAGEDATAAGTVVRDPAGAVVPLGRRRVRRPPPLRLAKALHRLSRSVPARDRLELDEERTARHGIADGLWIPYLRPAAEKAFDLVLLVDSAPTMRIWEDRVAAIAVEAARSGAFRDVRTVRLELPRYGTARLRWSGGRTGDPAEVLDARGTRIHLLVTDALAHGWAGPAADDLLTRLARGGPTALVHLLPTYLWHRSSAPPYRAELESGGFGAPNTRIGHGPPQDEPWVEPPVKPGAGRGVPVPVLSLKPESFAAWADLVTGEPGLRRTLPYVLAGTLAEGQPTPGLRTPRTAGPGSADAAVRRFFSLATPTARRLTTHLAAVPFEFELIEELRGRALPEADQGHVAELLMGGLIDWGGPDGDRPPDFAEGVREALLATGTRSQLARTVNLFADLPSARDRGVRLRAALQDPEGAALPETTPANAPWVRVELAVLKALAGPYARRAARVAIAAGAGPGSGSGGSGYGAAFPVLGAGPTARGGTTPDVATPDVTTPGGSGFNKGQESSKRGISPAQTPPTWVLPNDDEPPGARVPTTTDNPSDPKADPPMEPKASPTTLFVRTGQPRVMGNVPPKNPNFTGRENLLAAVEEQLRSDETAAVLPHALHGMGGVGKSQLAIEYIYRHSHEYNVIWWIPAERENLILGALVDLARALDLDVGPQANTAVPAVREALRTGRPYENWLLVFDNAEDIETVRRYFPTGGPGKIIVTSRNRDWERVAAPLTVNVFERDESIALLQRRARDLSTEDADRLAEALGDLPLAIEQGGAWHAATGMPVSEYLQLLAERRPGILELDPAPDYPISVAAAWNISLDQLAASNPAARQLLEICACMAPEPIPLGILRGSRNVDITPELDPVLRDPVLLARATRDLSKLSLIKLDHKSGTLHIHRLMQAVLAAGLDEERSREMRRAAHVLLAAAKPGAPAAPDQWAAYQALLPHVMSSGAVRTSDPWGRELIVSMVLYLYYWGAHTAGAEVAREAWDAWRAESGEENAQVLQMGKHLAFLLLQTGEVAQALELNRTVLEISRREAVSEEELIGSMTQMAGALRYKGDFYAARELDEEADSRARDLFGPEDPATLLAAHGYGVTLRACGEFATARALDEETVRQWDTLYGPSNGLTLNTMNGLAIDIRESGDYPAARVLQEETYRLYRTVFGEDNAATVRAARNLAVCRRRDAALHEASELTEETLERFTLRYGEEYPDTLACAVNATVDRRLRGDFAASRDLGERTLRHYRSMLGHRHAYSLVTMTNLAATLRAIGDIDASEALDAEATDLFREVLGDLHPFTLTAVLGLANNHYARLDFDAARSLDDDTLPKLVRSCGSDHPLTLSCRANLALDLRGLGRIQEADQLNSEAVQGFARVLGPDHPWLVAARLHQRIECDIAPMPL</sequence>
<feature type="compositionally biased region" description="Pro residues" evidence="1">
    <location>
        <begin position="59"/>
        <end position="68"/>
    </location>
</feature>
<dbReference type="Proteomes" id="UP001432075">
    <property type="component" value="Chromosome"/>
</dbReference>
<feature type="compositionally biased region" description="Basic and acidic residues" evidence="1">
    <location>
        <begin position="69"/>
        <end position="85"/>
    </location>
</feature>
<dbReference type="Pfam" id="PF25000">
    <property type="entry name" value="DUF7779"/>
    <property type="match status" value="1"/>
</dbReference>
<dbReference type="InterPro" id="IPR011990">
    <property type="entry name" value="TPR-like_helical_dom_sf"/>
</dbReference>
<keyword evidence="5" id="KW-1185">Reference proteome</keyword>